<name>A0A835ZG64_9STRA</name>
<dbReference type="PANTHER" id="PTHR31400">
    <property type="entry name" value="GUANYLYL CYCLASE DOMAIN CONTAINING PROTEIN 1 GUCD1"/>
    <property type="match status" value="1"/>
</dbReference>
<reference evidence="1" key="1">
    <citation type="submission" date="2021-02" db="EMBL/GenBank/DDBJ databases">
        <title>First Annotated Genome of the Yellow-green Alga Tribonema minus.</title>
        <authorList>
            <person name="Mahan K.M."/>
        </authorList>
    </citation>
    <scope>NUCLEOTIDE SEQUENCE</scope>
    <source>
        <strain evidence="1">UTEX B ZZ1240</strain>
    </source>
</reference>
<feature type="non-terminal residue" evidence="1">
    <location>
        <position position="267"/>
    </location>
</feature>
<dbReference type="AlphaFoldDB" id="A0A835ZG64"/>
<dbReference type="OrthoDB" id="206796at2759"/>
<dbReference type="Proteomes" id="UP000664859">
    <property type="component" value="Unassembled WGS sequence"/>
</dbReference>
<dbReference type="EMBL" id="JAFCMP010000030">
    <property type="protein sequence ID" value="KAG5190700.1"/>
    <property type="molecule type" value="Genomic_DNA"/>
</dbReference>
<gene>
    <name evidence="1" type="ORF">JKP88DRAFT_175446</name>
</gene>
<protein>
    <submittedName>
        <fullName evidence="1">Guanylyl cyclase</fullName>
    </submittedName>
</protein>
<comment type="caution">
    <text evidence="1">The sequence shown here is derived from an EMBL/GenBank/DDBJ whole genome shotgun (WGS) entry which is preliminary data.</text>
</comment>
<accession>A0A835ZG64</accession>
<keyword evidence="2" id="KW-1185">Reference proteome</keyword>
<dbReference type="Pfam" id="PF09778">
    <property type="entry name" value="Guanylate_cyc_2"/>
    <property type="match status" value="1"/>
</dbReference>
<evidence type="ECO:0000313" key="1">
    <source>
        <dbReference type="EMBL" id="KAG5190700.1"/>
    </source>
</evidence>
<sequence>MPQEAAASATQALSTAATESGPSVSGEFLPGLHKLGHQKQLSTWDCGVACLMMVLSSLNRDHTRDTLLAALGTNSVWTIDLALILHEHGICFHFLTRSTGVSPAYKGIAFYRSQFDADAARVTRRFREARRRNLAVGVGSLEIADIRRLVELDACAVLVLVDARHLPHHFKSAAASAAAVAGSGATAAAPNAGALPPAQASYRGHYVLLLGYADDGEGGDGGGGGVGGAFVARDPAVPEEHVLIAATVLDAARRSFGTDEDMLVIDL</sequence>
<proteinExistence type="predicted"/>
<dbReference type="PANTHER" id="PTHR31400:SF1">
    <property type="entry name" value="PROTEIN GUCD1"/>
    <property type="match status" value="1"/>
</dbReference>
<evidence type="ECO:0000313" key="2">
    <source>
        <dbReference type="Proteomes" id="UP000664859"/>
    </source>
</evidence>
<dbReference type="InterPro" id="IPR018616">
    <property type="entry name" value="GUCD1"/>
</dbReference>
<organism evidence="1 2">
    <name type="scientific">Tribonema minus</name>
    <dbReference type="NCBI Taxonomy" id="303371"/>
    <lineage>
        <taxon>Eukaryota</taxon>
        <taxon>Sar</taxon>
        <taxon>Stramenopiles</taxon>
        <taxon>Ochrophyta</taxon>
        <taxon>PX clade</taxon>
        <taxon>Xanthophyceae</taxon>
        <taxon>Tribonematales</taxon>
        <taxon>Tribonemataceae</taxon>
        <taxon>Tribonema</taxon>
    </lineage>
</organism>